<evidence type="ECO:0000313" key="1">
    <source>
        <dbReference type="EMBL" id="GBH22012.1"/>
    </source>
</evidence>
<proteinExistence type="predicted"/>
<comment type="caution">
    <text evidence="1">The sequence shown here is derived from an EMBL/GenBank/DDBJ whole genome shotgun (WGS) entry which is preliminary data.</text>
</comment>
<reference evidence="1" key="1">
    <citation type="submission" date="2017-04" db="EMBL/GenBank/DDBJ databases">
        <title>Unveiling RNA virosphere associated with marine microorganisms.</title>
        <authorList>
            <person name="Urayama S."/>
            <person name="Takaki Y."/>
            <person name="Nishi S."/>
            <person name="Yoshida Y."/>
            <person name="Deguchi S."/>
            <person name="Takai K."/>
            <person name="Nunoura T."/>
        </authorList>
    </citation>
    <scope>NUCLEOTIDE SEQUENCE</scope>
</reference>
<organism evidence="1">
    <name type="scientific">viral metagenome</name>
    <dbReference type="NCBI Taxonomy" id="1070528"/>
    <lineage>
        <taxon>unclassified sequences</taxon>
        <taxon>metagenomes</taxon>
        <taxon>organismal metagenomes</taxon>
    </lineage>
</organism>
<dbReference type="AlphaFoldDB" id="A0A2V0RKG2"/>
<accession>A0A2V0RKG2</accession>
<dbReference type="EMBL" id="BDQA01000533">
    <property type="protein sequence ID" value="GBH22012.1"/>
    <property type="molecule type" value="Genomic_RNA"/>
</dbReference>
<protein>
    <submittedName>
        <fullName evidence="1">Uncharacterized protein</fullName>
    </submittedName>
</protein>
<sequence>MTGGPIIPSPPYFGAVFETASPYAEDPGYADLKNVFVDDPAMTRAMESAAGLATTNPTASSSAVVVPFQATHPFLGPSRYYAVKCERVGNNPNNFHLRNMQMFPCRGPPGFEIDSIVYDEESGQSGVQRPMPLSLEVDPAAGHFGFAAANSTARMDGSANFARYIANVRPFEGVLRECDTNEARAMRICRSVISHLAHGYGPENGVDDITLDNYIFVTVRFINEFDEEGRPRERWVSVNKYRTAAQPDTEVYLMWDVKFPNLEPKDTPDDNEDGDARVRGMRARELRVGYMFGGWTAAESWVATREVDADRTSSLAVVKRNEPFVTAAARNLIGTEGV</sequence>
<name>A0A2V0RKG2_9ZZZZ</name>